<dbReference type="EMBL" id="JBFOLK010000002">
    <property type="protein sequence ID" value="KAL2532903.1"/>
    <property type="molecule type" value="Genomic_DNA"/>
</dbReference>
<dbReference type="AlphaFoldDB" id="A0ABD1V6G3"/>
<organism evidence="1 2">
    <name type="scientific">Abeliophyllum distichum</name>
    <dbReference type="NCBI Taxonomy" id="126358"/>
    <lineage>
        <taxon>Eukaryota</taxon>
        <taxon>Viridiplantae</taxon>
        <taxon>Streptophyta</taxon>
        <taxon>Embryophyta</taxon>
        <taxon>Tracheophyta</taxon>
        <taxon>Spermatophyta</taxon>
        <taxon>Magnoliopsida</taxon>
        <taxon>eudicotyledons</taxon>
        <taxon>Gunneridae</taxon>
        <taxon>Pentapetalae</taxon>
        <taxon>asterids</taxon>
        <taxon>lamiids</taxon>
        <taxon>Lamiales</taxon>
        <taxon>Oleaceae</taxon>
        <taxon>Forsythieae</taxon>
        <taxon>Abeliophyllum</taxon>
    </lineage>
</organism>
<proteinExistence type="predicted"/>
<dbReference type="Proteomes" id="UP001604336">
    <property type="component" value="Unassembled WGS sequence"/>
</dbReference>
<reference evidence="2" key="1">
    <citation type="submission" date="2024-07" db="EMBL/GenBank/DDBJ databases">
        <title>Two chromosome-level genome assemblies of Korean endemic species Abeliophyllum distichum and Forsythia ovata (Oleaceae).</title>
        <authorList>
            <person name="Jang H."/>
        </authorList>
    </citation>
    <scope>NUCLEOTIDE SEQUENCE [LARGE SCALE GENOMIC DNA]</scope>
</reference>
<sequence>MTVSEYQKKFVELSKYAQVLVADERDRFRQFEDGLREEIRTSLTSAEWTDLGKLVEAALRVEKSISERQIQRDQMKYRDSVGLDRAKVQDLVMVQYSSQLIAVLTVRALLRELLGQDRVRVLVVPDFPNASLVGDST</sequence>
<name>A0ABD1V6G3_9LAMI</name>
<evidence type="ECO:0000313" key="2">
    <source>
        <dbReference type="Proteomes" id="UP001604336"/>
    </source>
</evidence>
<keyword evidence="2" id="KW-1185">Reference proteome</keyword>
<comment type="caution">
    <text evidence="1">The sequence shown here is derived from an EMBL/GenBank/DDBJ whole genome shotgun (WGS) entry which is preliminary data.</text>
</comment>
<protein>
    <submittedName>
        <fullName evidence="1">CCHC-type domain-containing protein</fullName>
    </submittedName>
</protein>
<evidence type="ECO:0000313" key="1">
    <source>
        <dbReference type="EMBL" id="KAL2532903.1"/>
    </source>
</evidence>
<accession>A0ABD1V6G3</accession>
<gene>
    <name evidence="1" type="ORF">Adt_06254</name>
</gene>